<dbReference type="Gene3D" id="3.20.20.140">
    <property type="entry name" value="Metal-dependent hydrolases"/>
    <property type="match status" value="1"/>
</dbReference>
<evidence type="ECO:0000256" key="6">
    <source>
        <dbReference type="ARBA" id="ARBA00023235"/>
    </source>
</evidence>
<reference evidence="7 8" key="1">
    <citation type="journal article" date="2019" name="Int. J. Syst. Evol. Microbiol.">
        <title>The Global Catalogue of Microorganisms (GCM) 10K type strain sequencing project: providing services to taxonomists for standard genome sequencing and annotation.</title>
        <authorList>
            <consortium name="The Broad Institute Genomics Platform"/>
            <consortium name="The Broad Institute Genome Sequencing Center for Infectious Disease"/>
            <person name="Wu L."/>
            <person name="Ma J."/>
        </authorList>
    </citation>
    <scope>NUCLEOTIDE SEQUENCE [LARGE SCALE GENOMIC DNA]</scope>
    <source>
        <strain evidence="7 8">RDMS1</strain>
    </source>
</reference>
<organism evidence="7 8">
    <name type="scientific">Halocatena marina</name>
    <dbReference type="NCBI Taxonomy" id="2934937"/>
    <lineage>
        <taxon>Archaea</taxon>
        <taxon>Methanobacteriati</taxon>
        <taxon>Methanobacteriota</taxon>
        <taxon>Stenosarchaea group</taxon>
        <taxon>Halobacteria</taxon>
        <taxon>Halobacteriales</taxon>
        <taxon>Natronomonadaceae</taxon>
        <taxon>Halocatena</taxon>
    </lineage>
</organism>
<dbReference type="InterPro" id="IPR003766">
    <property type="entry name" value="Uronate_isomerase"/>
</dbReference>
<keyword evidence="8" id="KW-1185">Reference proteome</keyword>
<proteinExistence type="inferred from homology"/>
<evidence type="ECO:0000256" key="5">
    <source>
        <dbReference type="ARBA" id="ARBA00020555"/>
    </source>
</evidence>
<dbReference type="AlphaFoldDB" id="A0ABD5YKS9"/>
<comment type="pathway">
    <text evidence="2">Carbohydrate metabolism; pentose and glucuronate interconversion.</text>
</comment>
<comment type="caution">
    <text evidence="7">The sequence shown here is derived from an EMBL/GenBank/DDBJ whole genome shotgun (WGS) entry which is preliminary data.</text>
</comment>
<protein>
    <recommendedName>
        <fullName evidence="5">Uronate isomerase</fullName>
        <ecNumber evidence="4">5.3.1.12</ecNumber>
    </recommendedName>
</protein>
<dbReference type="EC" id="5.3.1.12" evidence="4"/>
<dbReference type="GO" id="GO:0008880">
    <property type="term" value="F:glucuronate isomerase activity"/>
    <property type="evidence" value="ECO:0007669"/>
    <property type="project" value="UniProtKB-EC"/>
</dbReference>
<dbReference type="EMBL" id="JBHTAX010000001">
    <property type="protein sequence ID" value="MFC7189502.1"/>
    <property type="molecule type" value="Genomic_DNA"/>
</dbReference>
<name>A0ABD5YKS9_9EURY</name>
<gene>
    <name evidence="7" type="ORF">ACFQL7_06315</name>
</gene>
<evidence type="ECO:0000313" key="7">
    <source>
        <dbReference type="EMBL" id="MFC7189502.1"/>
    </source>
</evidence>
<dbReference type="RefSeq" id="WP_390204983.1">
    <property type="nucleotide sequence ID" value="NZ_JBHTAX010000001.1"/>
</dbReference>
<evidence type="ECO:0000313" key="8">
    <source>
        <dbReference type="Proteomes" id="UP001596417"/>
    </source>
</evidence>
<comment type="similarity">
    <text evidence="3">Belongs to the metallo-dependent hydrolases superfamily. Uronate isomerase family.</text>
</comment>
<dbReference type="SUPFAM" id="SSF51556">
    <property type="entry name" value="Metallo-dependent hydrolases"/>
    <property type="match status" value="1"/>
</dbReference>
<evidence type="ECO:0000256" key="1">
    <source>
        <dbReference type="ARBA" id="ARBA00001165"/>
    </source>
</evidence>
<evidence type="ECO:0000256" key="4">
    <source>
        <dbReference type="ARBA" id="ARBA00012546"/>
    </source>
</evidence>
<evidence type="ECO:0000256" key="2">
    <source>
        <dbReference type="ARBA" id="ARBA00004892"/>
    </source>
</evidence>
<accession>A0ABD5YKS9</accession>
<dbReference type="Proteomes" id="UP001596417">
    <property type="component" value="Unassembled WGS sequence"/>
</dbReference>
<dbReference type="PANTHER" id="PTHR30068:SF4">
    <property type="entry name" value="URONATE ISOMERASE"/>
    <property type="match status" value="1"/>
</dbReference>
<comment type="catalytic activity">
    <reaction evidence="1">
        <text>D-glucuronate = D-fructuronate</text>
        <dbReference type="Rhea" id="RHEA:13049"/>
        <dbReference type="ChEBI" id="CHEBI:58720"/>
        <dbReference type="ChEBI" id="CHEBI:59863"/>
        <dbReference type="EC" id="5.3.1.12"/>
    </reaction>
</comment>
<keyword evidence="6 7" id="KW-0413">Isomerase</keyword>
<dbReference type="InterPro" id="IPR032466">
    <property type="entry name" value="Metal_Hydrolase"/>
</dbReference>
<dbReference type="Pfam" id="PF02614">
    <property type="entry name" value="UxaC"/>
    <property type="match status" value="1"/>
</dbReference>
<dbReference type="PANTHER" id="PTHR30068">
    <property type="entry name" value="URONATE ISOMERASE"/>
    <property type="match status" value="1"/>
</dbReference>
<evidence type="ECO:0000256" key="3">
    <source>
        <dbReference type="ARBA" id="ARBA00008397"/>
    </source>
</evidence>
<sequence length="124" mass="14160">MNVFDEECEIVLYCVDPTQYPTITTISRAFPNVSVGAAWWFNDSSFGMEHQLDYMGSVDLLANHAGMVSDSRKLLSYGSRFEMFRRSLANVVGNHVERGRIPIEVAYDLVEHIAYDRPKELFGF</sequence>